<gene>
    <name evidence="1" type="ORF">XD72_0555</name>
    <name evidence="2" type="ORF">XE07_0202</name>
</gene>
<dbReference type="Proteomes" id="UP000057043">
    <property type="component" value="Unassembled WGS sequence"/>
</dbReference>
<comment type="caution">
    <text evidence="1">The sequence shown here is derived from an EMBL/GenBank/DDBJ whole genome shotgun (WGS) entry which is preliminary data.</text>
</comment>
<evidence type="ECO:0000313" key="4">
    <source>
        <dbReference type="Proteomes" id="UP000057043"/>
    </source>
</evidence>
<dbReference type="Proteomes" id="UP000053961">
    <property type="component" value="Unassembled WGS sequence"/>
</dbReference>
<name>A0A101FVA0_9EURY</name>
<evidence type="ECO:0000313" key="2">
    <source>
        <dbReference type="EMBL" id="KUK97372.1"/>
    </source>
</evidence>
<sequence length="46" mass="5624">METVKVVKRDKQTEAEYVDSQYEYLVENKDKGITFEELRRRRSAER</sequence>
<proteinExistence type="predicted"/>
<protein>
    <submittedName>
        <fullName evidence="1">Uncharacterized protein</fullName>
    </submittedName>
</protein>
<evidence type="ECO:0000313" key="1">
    <source>
        <dbReference type="EMBL" id="KUK45151.1"/>
    </source>
</evidence>
<accession>A0A101FVA0</accession>
<dbReference type="AlphaFoldDB" id="A0A101FVA0"/>
<dbReference type="PATRIC" id="fig|301375.6.peg.1750"/>
<organism evidence="1 4">
    <name type="scientific">Methanothrix harundinacea</name>
    <dbReference type="NCBI Taxonomy" id="301375"/>
    <lineage>
        <taxon>Archaea</taxon>
        <taxon>Methanobacteriati</taxon>
        <taxon>Methanobacteriota</taxon>
        <taxon>Stenosarchaea group</taxon>
        <taxon>Methanomicrobia</taxon>
        <taxon>Methanotrichales</taxon>
        <taxon>Methanotrichaceae</taxon>
        <taxon>Methanothrix</taxon>
    </lineage>
</organism>
<reference evidence="2" key="1">
    <citation type="journal article" date="2015" name="MBio">
        <title>Genome-resolved metagenomic analysis reveals roles for candidate phyla and other microbial community members in biogeochemical transformations in oil reservoirs.</title>
        <authorList>
            <person name="Hu P."/>
            <person name="Tom L."/>
            <person name="Singh A."/>
            <person name="Thomas B.C."/>
            <person name="Baker B.J."/>
            <person name="Piceno Y.M."/>
            <person name="Andersen G.L."/>
            <person name="Banfield J.F."/>
        </authorList>
    </citation>
    <scope>NUCLEOTIDE SEQUENCE [LARGE SCALE GENOMIC DNA]</scope>
    <source>
        <strain evidence="2">56_747</strain>
    </source>
</reference>
<dbReference type="EMBL" id="LGFT01000008">
    <property type="protein sequence ID" value="KUK45151.1"/>
    <property type="molecule type" value="Genomic_DNA"/>
</dbReference>
<evidence type="ECO:0000313" key="3">
    <source>
        <dbReference type="Proteomes" id="UP000053961"/>
    </source>
</evidence>
<dbReference type="EMBL" id="LGHB01000002">
    <property type="protein sequence ID" value="KUK97372.1"/>
    <property type="molecule type" value="Genomic_DNA"/>
</dbReference>
<reference evidence="3 4" key="2">
    <citation type="journal article" date="2015" name="MBio">
        <title>Genome-Resolved Metagenomic Analysis Reveals Roles for Candidate Phyla and Other Microbial Community Members in Biogeochemical Transformations in Oil Reservoirs.</title>
        <authorList>
            <person name="Hu P."/>
            <person name="Tom L."/>
            <person name="Singh A."/>
            <person name="Thomas B.C."/>
            <person name="Baker B.J."/>
            <person name="Piceno Y.M."/>
            <person name="Andersen G.L."/>
            <person name="Banfield J.F."/>
        </authorList>
    </citation>
    <scope>NUCLEOTIDE SEQUENCE [LARGE SCALE GENOMIC DNA]</scope>
    <source>
        <strain evidence="1">57_489</strain>
    </source>
</reference>